<accession>A0AAU7SVS2</accession>
<evidence type="ECO:0000313" key="2">
    <source>
        <dbReference type="EMBL" id="XBU14989.1"/>
    </source>
</evidence>
<feature type="transmembrane region" description="Helical" evidence="1">
    <location>
        <begin position="103"/>
        <end position="121"/>
    </location>
</feature>
<dbReference type="AlphaFoldDB" id="A0AAU7SVS2"/>
<feature type="transmembrane region" description="Helical" evidence="1">
    <location>
        <begin position="59"/>
        <end position="83"/>
    </location>
</feature>
<dbReference type="RefSeq" id="WP_349927341.1">
    <property type="nucleotide sequence ID" value="NZ_CP157981.1"/>
</dbReference>
<feature type="transmembrane region" description="Helical" evidence="1">
    <location>
        <begin position="15"/>
        <end position="38"/>
    </location>
</feature>
<proteinExistence type="predicted"/>
<gene>
    <name evidence="2" type="ORF">ABJ384_11100</name>
</gene>
<keyword evidence="1" id="KW-0812">Transmembrane</keyword>
<dbReference type="EMBL" id="CP157981">
    <property type="protein sequence ID" value="XBU14989.1"/>
    <property type="molecule type" value="Genomic_DNA"/>
</dbReference>
<organism evidence="2">
    <name type="scientific">Acinetobacter sp. A1-4-2</name>
    <dbReference type="NCBI Taxonomy" id="3156489"/>
    <lineage>
        <taxon>Bacteria</taxon>
        <taxon>Pseudomonadati</taxon>
        <taxon>Pseudomonadota</taxon>
        <taxon>Gammaproteobacteria</taxon>
        <taxon>Moraxellales</taxon>
        <taxon>Moraxellaceae</taxon>
        <taxon>Acinetobacter</taxon>
    </lineage>
</organism>
<evidence type="ECO:0000256" key="1">
    <source>
        <dbReference type="SAM" id="Phobius"/>
    </source>
</evidence>
<keyword evidence="1" id="KW-0472">Membrane</keyword>
<protein>
    <submittedName>
        <fullName evidence="2">Uncharacterized protein</fullName>
    </submittedName>
</protein>
<keyword evidence="1" id="KW-1133">Transmembrane helix</keyword>
<sequence>MDFKKKILELQPTELMVLITILLVMLGGANLYAYFSALGVEFLIKDITISLLIMSTFKLFIYFLLCLFIAYVIFLVGTLLAYLVNVIFKYFDYECIKENSPSLWILLASIPALILLLYFLLHESFKDFRTLILLTFFSCTALIFKEINNKFSIEDINVLICLFISCFAVGSYQAKIDSDITKSRLVKVENYEKNQDWRILTYLNENVVLVNLKKANDKTEFKVVKFENLNFSHDRKRAE</sequence>
<reference evidence="2" key="1">
    <citation type="submission" date="2024-06" db="EMBL/GenBank/DDBJ databases">
        <authorList>
            <person name="Song Z."/>
        </authorList>
    </citation>
    <scope>NUCLEOTIDE SEQUENCE</scope>
    <source>
        <strain evidence="2">A1-4-2</strain>
    </source>
</reference>
<name>A0AAU7SVS2_9GAMM</name>